<dbReference type="RefSeq" id="WP_216438726.1">
    <property type="nucleotide sequence ID" value="NZ_JAHLQF010000002.1"/>
</dbReference>
<comment type="caution">
    <text evidence="1">The sequence shown here is derived from an EMBL/GenBank/DDBJ whole genome shotgun (WGS) entry which is preliminary data.</text>
</comment>
<reference evidence="1 2" key="1">
    <citation type="submission" date="2021-06" db="EMBL/GenBank/DDBJ databases">
        <authorList>
            <person name="Sun Q."/>
            <person name="Li D."/>
        </authorList>
    </citation>
    <scope>NUCLEOTIDE SEQUENCE [LARGE SCALE GENOMIC DNA]</scope>
    <source>
        <strain evidence="1 2">MSJ-11</strain>
    </source>
</reference>
<organism evidence="1 2">
    <name type="scientific">Clostridium mobile</name>
    <dbReference type="NCBI Taxonomy" id="2841512"/>
    <lineage>
        <taxon>Bacteria</taxon>
        <taxon>Bacillati</taxon>
        <taxon>Bacillota</taxon>
        <taxon>Clostridia</taxon>
        <taxon>Eubacteriales</taxon>
        <taxon>Clostridiaceae</taxon>
        <taxon>Clostridium</taxon>
    </lineage>
</organism>
<gene>
    <name evidence="1" type="ORF">KQI86_07835</name>
</gene>
<dbReference type="EMBL" id="JAHLQF010000002">
    <property type="protein sequence ID" value="MBU5484238.1"/>
    <property type="molecule type" value="Genomic_DNA"/>
</dbReference>
<sequence length="83" mass="9655">MPKRLSAVKLIYNIVLDFSEALESWSNHYEFHDGQEELVSSLFYRKMKSGFYNTITLDKCEIEVLYGEVDECVESLGELNILL</sequence>
<evidence type="ECO:0000313" key="1">
    <source>
        <dbReference type="EMBL" id="MBU5484238.1"/>
    </source>
</evidence>
<accession>A0ABS6EG94</accession>
<protein>
    <submittedName>
        <fullName evidence="1">Uncharacterized protein</fullName>
    </submittedName>
</protein>
<dbReference type="Proteomes" id="UP000726170">
    <property type="component" value="Unassembled WGS sequence"/>
</dbReference>
<proteinExistence type="predicted"/>
<name>A0ABS6EG94_9CLOT</name>
<keyword evidence="2" id="KW-1185">Reference proteome</keyword>
<evidence type="ECO:0000313" key="2">
    <source>
        <dbReference type="Proteomes" id="UP000726170"/>
    </source>
</evidence>